<name>A0A927BHR6_9BACT</name>
<protein>
    <submittedName>
        <fullName evidence="2">Uncharacterized protein</fullName>
    </submittedName>
</protein>
<feature type="transmembrane region" description="Helical" evidence="1">
    <location>
        <begin position="137"/>
        <end position="154"/>
    </location>
</feature>
<keyword evidence="1" id="KW-1133">Transmembrane helix</keyword>
<feature type="transmembrane region" description="Helical" evidence="1">
    <location>
        <begin position="166"/>
        <end position="196"/>
    </location>
</feature>
<sequence>MLRFFKSSLPAQLLALLILAFALRLPLLWFGLPLTAAELRALLVGERLHGGAMLYRDLYEGTAPLAAALFAGLDAALSRPVGLYRACALGLLLVQAFRLNLVFNRYEVHPERGYIAALTYLVVGSVSIDLDALSPLLLGHTFIIFALSALLPTSREGYDNRRLFRAGFLIGVGALCYLPLTLFLVVGLFAVIIFAANSFRSSLLLLCGFFFPYALVATFFFYTGALPGFVQFHLQPGLTDLISSGLPAGLQLRLLILPVLVLALALLRSLSTSLGLVFQVKFRQLMLVWLVVAIATAAVERGTAPGVLVLTLPPVAYFSLFLWQRSQRPWLLELLLLLILSAAVGLRYRAQVPGLEAFLRMPAESRFGLRPDPRYAALRGQTLLILGPDDRAYFNNYPATPYLDWALSQADFGHLMEYAAVVRVAQQIGPAPPAYLLDQSAQVPRLKRLLPGIFGAYEPTSTPGLYQRRPKK</sequence>
<feature type="transmembrane region" description="Helical" evidence="1">
    <location>
        <begin position="82"/>
        <end position="101"/>
    </location>
</feature>
<organism evidence="2 3">
    <name type="scientific">Hymenobacter montanus</name>
    <dbReference type="NCBI Taxonomy" id="2771359"/>
    <lineage>
        <taxon>Bacteria</taxon>
        <taxon>Pseudomonadati</taxon>
        <taxon>Bacteroidota</taxon>
        <taxon>Cytophagia</taxon>
        <taxon>Cytophagales</taxon>
        <taxon>Hymenobacteraceae</taxon>
        <taxon>Hymenobacter</taxon>
    </lineage>
</organism>
<keyword evidence="1" id="KW-0472">Membrane</keyword>
<keyword evidence="1" id="KW-0812">Transmembrane</keyword>
<evidence type="ECO:0000313" key="2">
    <source>
        <dbReference type="EMBL" id="MBD2770283.1"/>
    </source>
</evidence>
<evidence type="ECO:0000256" key="1">
    <source>
        <dbReference type="SAM" id="Phobius"/>
    </source>
</evidence>
<feature type="transmembrane region" description="Helical" evidence="1">
    <location>
        <begin position="330"/>
        <end position="348"/>
    </location>
</feature>
<feature type="transmembrane region" description="Helical" evidence="1">
    <location>
        <begin position="282"/>
        <end position="299"/>
    </location>
</feature>
<evidence type="ECO:0000313" key="3">
    <source>
        <dbReference type="Proteomes" id="UP000612233"/>
    </source>
</evidence>
<dbReference type="Proteomes" id="UP000612233">
    <property type="component" value="Unassembled WGS sequence"/>
</dbReference>
<feature type="transmembrane region" description="Helical" evidence="1">
    <location>
        <begin position="250"/>
        <end position="270"/>
    </location>
</feature>
<reference evidence="2" key="1">
    <citation type="submission" date="2020-09" db="EMBL/GenBank/DDBJ databases">
        <authorList>
            <person name="Kim M.K."/>
        </authorList>
    </citation>
    <scope>NUCLEOTIDE SEQUENCE</scope>
    <source>
        <strain evidence="2">BT664</strain>
    </source>
</reference>
<proteinExistence type="predicted"/>
<dbReference type="AlphaFoldDB" id="A0A927BHR6"/>
<accession>A0A927BHR6</accession>
<dbReference type="EMBL" id="JACXAD010000032">
    <property type="protein sequence ID" value="MBD2770283.1"/>
    <property type="molecule type" value="Genomic_DNA"/>
</dbReference>
<feature type="transmembrane region" description="Helical" evidence="1">
    <location>
        <begin position="305"/>
        <end position="323"/>
    </location>
</feature>
<gene>
    <name evidence="2" type="ORF">IC235_20545</name>
</gene>
<dbReference type="RefSeq" id="WP_191007091.1">
    <property type="nucleotide sequence ID" value="NZ_JACXAD010000032.1"/>
</dbReference>
<comment type="caution">
    <text evidence="2">The sequence shown here is derived from an EMBL/GenBank/DDBJ whole genome shotgun (WGS) entry which is preliminary data.</text>
</comment>
<keyword evidence="3" id="KW-1185">Reference proteome</keyword>
<feature type="transmembrane region" description="Helical" evidence="1">
    <location>
        <begin position="203"/>
        <end position="230"/>
    </location>
</feature>